<keyword evidence="3" id="KW-1185">Reference proteome</keyword>
<comment type="caution">
    <text evidence="2">The sequence shown here is derived from an EMBL/GenBank/DDBJ whole genome shotgun (WGS) entry which is preliminary data.</text>
</comment>
<dbReference type="InterPro" id="IPR025117">
    <property type="entry name" value="DUF4037"/>
</dbReference>
<dbReference type="SUPFAM" id="SSF81301">
    <property type="entry name" value="Nucleotidyltransferase"/>
    <property type="match status" value="1"/>
</dbReference>
<gene>
    <name evidence="2" type="ORF">ACFQMN_01370</name>
</gene>
<evidence type="ECO:0000313" key="3">
    <source>
        <dbReference type="Proteomes" id="UP001596494"/>
    </source>
</evidence>
<feature type="domain" description="DUF4037" evidence="1">
    <location>
        <begin position="130"/>
        <end position="208"/>
    </location>
</feature>
<dbReference type="InterPro" id="IPR043519">
    <property type="entry name" value="NT_sf"/>
</dbReference>
<accession>A0ABW2K042</accession>
<dbReference type="EMBL" id="JBHTBY010000001">
    <property type="protein sequence ID" value="MFC7319533.1"/>
    <property type="molecule type" value="Genomic_DNA"/>
</dbReference>
<dbReference type="Gene3D" id="3.30.460.10">
    <property type="entry name" value="Beta Polymerase, domain 2"/>
    <property type="match status" value="1"/>
</dbReference>
<dbReference type="Proteomes" id="UP001596494">
    <property type="component" value="Unassembled WGS sequence"/>
</dbReference>
<dbReference type="Pfam" id="PF13228">
    <property type="entry name" value="DUF4037"/>
    <property type="match status" value="1"/>
</dbReference>
<dbReference type="RefSeq" id="WP_289215337.1">
    <property type="nucleotide sequence ID" value="NZ_JAPVRC010000003.1"/>
</dbReference>
<reference evidence="3" key="1">
    <citation type="journal article" date="2019" name="Int. J. Syst. Evol. Microbiol.">
        <title>The Global Catalogue of Microorganisms (GCM) 10K type strain sequencing project: providing services to taxonomists for standard genome sequencing and annotation.</title>
        <authorList>
            <consortium name="The Broad Institute Genomics Platform"/>
            <consortium name="The Broad Institute Genome Sequencing Center for Infectious Disease"/>
            <person name="Wu L."/>
            <person name="Ma J."/>
        </authorList>
    </citation>
    <scope>NUCLEOTIDE SEQUENCE [LARGE SCALE GENOMIC DNA]</scope>
    <source>
        <strain evidence="3">CCUG 73951</strain>
    </source>
</reference>
<protein>
    <submittedName>
        <fullName evidence="2">DUF4037 domain-containing protein</fullName>
    </submittedName>
</protein>
<sequence length="259" mass="30159">MTLKELAAKAAEVYKDNPKVEAVYIAGSISREWEDEHSDIELHVLWGEGPSEDDRRTPMERLNGKVISFYEYEDEEWSETYELEFKKLEMSHFLTETVVRKIQKVTREFQVDLEDQCIAASVHFGIPLYGEELLDGLKAKVLVYPEALSQSMIEAHSNLGPRWNHRQTLLEREDWLMFYSLMAATQEKVMGLLFGLNCMYVHHPAYKWQKQSLELMNIKPDQIKERLESVFLSSPAKGLKDLESVVEDLQILVDERKDT</sequence>
<evidence type="ECO:0000259" key="1">
    <source>
        <dbReference type="Pfam" id="PF13228"/>
    </source>
</evidence>
<evidence type="ECO:0000313" key="2">
    <source>
        <dbReference type="EMBL" id="MFC7319533.1"/>
    </source>
</evidence>
<name>A0ABW2K042_9BACI</name>
<organism evidence="2 3">
    <name type="scientific">Halobacillus campisalis</name>
    <dbReference type="NCBI Taxonomy" id="435909"/>
    <lineage>
        <taxon>Bacteria</taxon>
        <taxon>Bacillati</taxon>
        <taxon>Bacillota</taxon>
        <taxon>Bacilli</taxon>
        <taxon>Bacillales</taxon>
        <taxon>Bacillaceae</taxon>
        <taxon>Halobacillus</taxon>
    </lineage>
</organism>
<proteinExistence type="predicted"/>